<name>A0A146FMM0_ASPKA</name>
<proteinExistence type="predicted"/>
<evidence type="ECO:0000313" key="1">
    <source>
        <dbReference type="EMBL" id="GAT26918.1"/>
    </source>
</evidence>
<reference evidence="2" key="2">
    <citation type="submission" date="2016-02" db="EMBL/GenBank/DDBJ databases">
        <title>Genome sequencing of Aspergillus luchuensis NBRC 4314.</title>
        <authorList>
            <person name="Yamada O."/>
        </authorList>
    </citation>
    <scope>NUCLEOTIDE SEQUENCE [LARGE SCALE GENOMIC DNA]</scope>
    <source>
        <strain evidence="2">RIB 2604</strain>
    </source>
</reference>
<evidence type="ECO:0000313" key="2">
    <source>
        <dbReference type="Proteomes" id="UP000075230"/>
    </source>
</evidence>
<dbReference type="AlphaFoldDB" id="A0A146FMM0"/>
<sequence>MTSSFVICQPWDDVKLVVQPPVVLPSFMLTFQSFAAITLPPSRVIVAPFTYEPARLLKNKHAPATSSGVPIRPSGMLASIVSRCASKVAAIILLSNGPQAKEFDLRVVPGQPKRRR</sequence>
<organism evidence="1 2">
    <name type="scientific">Aspergillus kawachii</name>
    <name type="common">White koji mold</name>
    <name type="synonym">Aspergillus awamori var. kawachi</name>
    <dbReference type="NCBI Taxonomy" id="1069201"/>
    <lineage>
        <taxon>Eukaryota</taxon>
        <taxon>Fungi</taxon>
        <taxon>Dikarya</taxon>
        <taxon>Ascomycota</taxon>
        <taxon>Pezizomycotina</taxon>
        <taxon>Eurotiomycetes</taxon>
        <taxon>Eurotiomycetidae</taxon>
        <taxon>Eurotiales</taxon>
        <taxon>Aspergillaceae</taxon>
        <taxon>Aspergillus</taxon>
        <taxon>Aspergillus subgen. Circumdati</taxon>
    </lineage>
</organism>
<gene>
    <name evidence="1" type="ORF">RIB2604_02106010</name>
</gene>
<dbReference type="Proteomes" id="UP000075230">
    <property type="component" value="Unassembled WGS sequence"/>
</dbReference>
<reference evidence="1 2" key="1">
    <citation type="journal article" date="2016" name="DNA Res.">
        <title>Genome sequence of Aspergillus luchuensis NBRC 4314.</title>
        <authorList>
            <person name="Yamada O."/>
            <person name="Machida M."/>
            <person name="Hosoyama A."/>
            <person name="Goto M."/>
            <person name="Takahashi T."/>
            <person name="Futagami T."/>
            <person name="Yamagata Y."/>
            <person name="Takeuchi M."/>
            <person name="Kobayashi T."/>
            <person name="Koike H."/>
            <person name="Abe K."/>
            <person name="Asai K."/>
            <person name="Arita M."/>
            <person name="Fujita N."/>
            <person name="Fukuda K."/>
            <person name="Higa K."/>
            <person name="Horikawa H."/>
            <person name="Ishikawa T."/>
            <person name="Jinno K."/>
            <person name="Kato Y."/>
            <person name="Kirimura K."/>
            <person name="Mizutani O."/>
            <person name="Nakasone K."/>
            <person name="Sano M."/>
            <person name="Shiraishi Y."/>
            <person name="Tsukahara M."/>
            <person name="Gomi K."/>
        </authorList>
    </citation>
    <scope>NUCLEOTIDE SEQUENCE [LARGE SCALE GENOMIC DNA]</scope>
    <source>
        <strain evidence="1 2">RIB 2604</strain>
    </source>
</reference>
<accession>A0A146FMM0</accession>
<comment type="caution">
    <text evidence="1">The sequence shown here is derived from an EMBL/GenBank/DDBJ whole genome shotgun (WGS) entry which is preliminary data.</text>
</comment>
<dbReference type="EMBL" id="BCWF01000021">
    <property type="protein sequence ID" value="GAT26918.1"/>
    <property type="molecule type" value="Genomic_DNA"/>
</dbReference>
<protein>
    <submittedName>
        <fullName evidence="1">Similar to An08g00660</fullName>
    </submittedName>
</protein>